<protein>
    <submittedName>
        <fullName evidence="2">Uncharacterized protein</fullName>
    </submittedName>
</protein>
<sequence length="96" mass="9986">MPRVARSQTRVLPPPIGVSFRLAKAVRLSATVGPMASPEAKFAPVGALRGGLALMVLGALMAWGPVDSIPEWAWLGTLSIGALLLATALGIRTLRT</sequence>
<evidence type="ECO:0000313" key="2">
    <source>
        <dbReference type="EMBL" id="GHE15507.1"/>
    </source>
</evidence>
<reference evidence="3" key="1">
    <citation type="journal article" date="2019" name="Int. J. Syst. Evol. Microbiol.">
        <title>The Global Catalogue of Microorganisms (GCM) 10K type strain sequencing project: providing services to taxonomists for standard genome sequencing and annotation.</title>
        <authorList>
            <consortium name="The Broad Institute Genomics Platform"/>
            <consortium name="The Broad Institute Genome Sequencing Center for Infectious Disease"/>
            <person name="Wu L."/>
            <person name="Ma J."/>
        </authorList>
    </citation>
    <scope>NUCLEOTIDE SEQUENCE [LARGE SCALE GENOMIC DNA]</scope>
    <source>
        <strain evidence="3">CGMCC 1.12791</strain>
    </source>
</reference>
<dbReference type="EMBL" id="BNAD01000001">
    <property type="protein sequence ID" value="GHE15507.1"/>
    <property type="molecule type" value="Genomic_DNA"/>
</dbReference>
<feature type="transmembrane region" description="Helical" evidence="1">
    <location>
        <begin position="47"/>
        <end position="66"/>
    </location>
</feature>
<gene>
    <name evidence="2" type="ORF">GCM10011376_04050</name>
</gene>
<evidence type="ECO:0000313" key="3">
    <source>
        <dbReference type="Proteomes" id="UP000597341"/>
    </source>
</evidence>
<keyword evidence="1" id="KW-0812">Transmembrane</keyword>
<name>A0ABQ3HIU2_9ACTN</name>
<keyword evidence="3" id="KW-1185">Reference proteome</keyword>
<dbReference type="Proteomes" id="UP000597341">
    <property type="component" value="Unassembled WGS sequence"/>
</dbReference>
<proteinExistence type="predicted"/>
<comment type="caution">
    <text evidence="2">The sequence shown here is derived from an EMBL/GenBank/DDBJ whole genome shotgun (WGS) entry which is preliminary data.</text>
</comment>
<evidence type="ECO:0000256" key="1">
    <source>
        <dbReference type="SAM" id="Phobius"/>
    </source>
</evidence>
<feature type="transmembrane region" description="Helical" evidence="1">
    <location>
        <begin position="72"/>
        <end position="91"/>
    </location>
</feature>
<organism evidence="2 3">
    <name type="scientific">Nocardioides flavus</name>
    <name type="common">ex Wang et al. 2016</name>
    <dbReference type="NCBI Taxonomy" id="2058780"/>
    <lineage>
        <taxon>Bacteria</taxon>
        <taxon>Bacillati</taxon>
        <taxon>Actinomycetota</taxon>
        <taxon>Actinomycetes</taxon>
        <taxon>Propionibacteriales</taxon>
        <taxon>Nocardioidaceae</taxon>
        <taxon>Nocardioides</taxon>
    </lineage>
</organism>
<keyword evidence="1" id="KW-0472">Membrane</keyword>
<accession>A0ABQ3HIU2</accession>
<keyword evidence="1" id="KW-1133">Transmembrane helix</keyword>